<accession>A0A5N6ZAZ8</accession>
<evidence type="ECO:0000313" key="1">
    <source>
        <dbReference type="EMBL" id="KAE8354363.1"/>
    </source>
</evidence>
<dbReference type="Proteomes" id="UP000327118">
    <property type="component" value="Unassembled WGS sequence"/>
</dbReference>
<keyword evidence="2" id="KW-1185">Reference proteome</keyword>
<organism evidence="1 2">
    <name type="scientific">Aspergillus coremiiformis</name>
    <dbReference type="NCBI Taxonomy" id="138285"/>
    <lineage>
        <taxon>Eukaryota</taxon>
        <taxon>Fungi</taxon>
        <taxon>Dikarya</taxon>
        <taxon>Ascomycota</taxon>
        <taxon>Pezizomycotina</taxon>
        <taxon>Eurotiomycetes</taxon>
        <taxon>Eurotiomycetidae</taxon>
        <taxon>Eurotiales</taxon>
        <taxon>Aspergillaceae</taxon>
        <taxon>Aspergillus</taxon>
        <taxon>Aspergillus subgen. Circumdati</taxon>
    </lineage>
</organism>
<sequence length="544" mass="60583">MPVSTSPQSTRLAVYLAWVHEWLHPSSSNDPQKVLPALEIDTISTLFQDANLDRLLDPTLLNHVITSFQQRFQAGEIPLSGTRPPSCAETNLLSEQYDPRVDCACDGISPLSLIQDADMTKAQACQSIARMLAAQQDVSVRCDEWDGHGLFTVEKLHAAVEEITFCNLEMEERLTICSGASVASLPPIQAPDRRPSPRCDSAPHMYHAWFPTLEEVKLCADAKNFLVIACGGSLVDAGILRAIADAANDILIGDYYEAATEETLRLLQKSGAAAVAFVKACNLAGVVSDWQLDIVVASVIQFRVVAYYRNHAVSTLPKGLYGSRMTGLTMHRHIDLGHGVGVVAASLATGQQIDETEYMELSVGTMLINDLVDLRSDAMRKQRENPVLRGMRGSICRYLNQRILDCIISVRKLIESKQLLAMVTMSFCNWTVMSSHHKLYELTHGVCKNTDLERCKYDGLDEQYNRLLDALSPYGSLGPDRPHWGMKRMELDAMYNIHRQSPETHLAWLADMVRLFLDPSTFRSIVDVVHYSWQGDLGQVQYCP</sequence>
<dbReference type="OrthoDB" id="4360110at2759"/>
<name>A0A5N6ZAZ8_9EURO</name>
<gene>
    <name evidence="1" type="ORF">BDV28DRAFT_156282</name>
</gene>
<proteinExistence type="predicted"/>
<dbReference type="AlphaFoldDB" id="A0A5N6ZAZ8"/>
<dbReference type="EMBL" id="ML739074">
    <property type="protein sequence ID" value="KAE8354363.1"/>
    <property type="molecule type" value="Genomic_DNA"/>
</dbReference>
<evidence type="ECO:0000313" key="2">
    <source>
        <dbReference type="Proteomes" id="UP000327118"/>
    </source>
</evidence>
<protein>
    <submittedName>
        <fullName evidence="1">Uncharacterized protein</fullName>
    </submittedName>
</protein>
<reference evidence="2" key="1">
    <citation type="submission" date="2019-04" db="EMBL/GenBank/DDBJ databases">
        <title>Friends and foes A comparative genomics studyof 23 Aspergillus species from section Flavi.</title>
        <authorList>
            <consortium name="DOE Joint Genome Institute"/>
            <person name="Kjaerbolling I."/>
            <person name="Vesth T."/>
            <person name="Frisvad J.C."/>
            <person name="Nybo J.L."/>
            <person name="Theobald S."/>
            <person name="Kildgaard S."/>
            <person name="Isbrandt T."/>
            <person name="Kuo A."/>
            <person name="Sato A."/>
            <person name="Lyhne E.K."/>
            <person name="Kogle M.E."/>
            <person name="Wiebenga A."/>
            <person name="Kun R.S."/>
            <person name="Lubbers R.J."/>
            <person name="Makela M.R."/>
            <person name="Barry K."/>
            <person name="Chovatia M."/>
            <person name="Clum A."/>
            <person name="Daum C."/>
            <person name="Haridas S."/>
            <person name="He G."/>
            <person name="LaButti K."/>
            <person name="Lipzen A."/>
            <person name="Mondo S."/>
            <person name="Riley R."/>
            <person name="Salamov A."/>
            <person name="Simmons B.A."/>
            <person name="Magnuson J.K."/>
            <person name="Henrissat B."/>
            <person name="Mortensen U.H."/>
            <person name="Larsen T.O."/>
            <person name="Devries R.P."/>
            <person name="Grigoriev I.V."/>
            <person name="Machida M."/>
            <person name="Baker S.E."/>
            <person name="Andersen M.R."/>
        </authorList>
    </citation>
    <scope>NUCLEOTIDE SEQUENCE [LARGE SCALE GENOMIC DNA]</scope>
    <source>
        <strain evidence="2">CBS 553.77</strain>
    </source>
</reference>